<dbReference type="SMART" id="SM00487">
    <property type="entry name" value="DEXDc"/>
    <property type="match status" value="1"/>
</dbReference>
<dbReference type="InterPro" id="IPR057342">
    <property type="entry name" value="DEXDc_RapA"/>
</dbReference>
<feature type="short sequence motif" description="DEAH box" evidence="9">
    <location>
        <begin position="304"/>
        <end position="307"/>
    </location>
</feature>
<keyword evidence="13" id="KW-1185">Reference proteome</keyword>
<sequence length="959" mass="108046">MTEFTPGQRWLSESETELGLGLIKEVDYRLVTVSYPAVEEERTYAKNNAPLSRITFDVGDTLTTGDGLDLVVKDVEDHNGLVVYHAYPADEPDNVQPVPESLLGHRLRLSGALDRLLTNQLSSNRWFELRVAALQARARREGSPIQGLRGPRIDLIGHQLHIADQVARRYAPRVLLADEVGLGKTIEAGLILHQQLETGRARRALIVVPDALVHQWFVEMARRFNLRFSIFDEERLNALSRPSVDEVKEMLADLFAESEGEGDAPEIDDNPFLSEQLVLCSTAFLEGCDIDSLAAADWDLVIVDEAHHLHWSPDAPSEAYRRVEQLAGASRGLLLLTATPEQLGLESHFARLRLLDPDRYPDLDAFVAEQERYREVAALVGELHDQDHWPADLKQRAAALLPDETVDEAHREAVLAELLDRFGPGRVMFRNTRHNVAGFPARQVHGEPLALPDNYRVDADEELALRLYPEAGFGDDRWCGEDPRVTWLERFLKEHRGDKVLVICARRDTAIDLHAHCGYKLGMNLAVFHEGMDLIERDRAAAYFADHEDGAQALICSEIGSEGRNFQFAHHLVLMDLPLDPDLLEQRIGRLDRIGQSEDVQIHVPYFQGHAQEVLFHWYHQGMNAFEHTNPAGHEIRQRTGEALEAALTKPDDGALLDDLVSLTRREAGALRERLEQGRDRLLELASFDPVRAETLKEQLAAADADSPWPFMTRVFDHYGVDQEEHSDDAWILKPGPHLREPFPHLPEEGVTVTDRRGTAIARDDMQFLTWEHPLVGGALDLILDEHRGKASVSLLKNPKIKAGTLLVEAVYTVEPVAPRHLQADRFLPVTMVRRLLDANGRDLSSAITHDALCRQCHKLEKPLARKIVASQKGLLEQLLKDDERNAAGQARAVIEQALAAMRDSQDQALRRLRALRDKNPLVREEEITYLERQTEALEERIGDARFRLEAVRVIVAGN</sequence>
<dbReference type="SUPFAM" id="SSF52540">
    <property type="entry name" value="P-loop containing nucleoside triphosphate hydrolases"/>
    <property type="match status" value="2"/>
</dbReference>
<dbReference type="GO" id="GO:0004386">
    <property type="term" value="F:helicase activity"/>
    <property type="evidence" value="ECO:0007669"/>
    <property type="project" value="UniProtKB-UniRule"/>
</dbReference>
<accession>A0A9Q3UK46</accession>
<feature type="domain" description="Helicase C-terminal" evidence="11">
    <location>
        <begin position="484"/>
        <end position="644"/>
    </location>
</feature>
<dbReference type="EC" id="3.6.4.-" evidence="9"/>
<dbReference type="PROSITE" id="PS51194">
    <property type="entry name" value="HELICASE_CTER"/>
    <property type="match status" value="1"/>
</dbReference>
<dbReference type="Gene3D" id="3.40.50.300">
    <property type="entry name" value="P-loop containing nucleotide triphosphate hydrolases"/>
    <property type="match status" value="1"/>
</dbReference>
<dbReference type="GO" id="GO:0005524">
    <property type="term" value="F:ATP binding"/>
    <property type="evidence" value="ECO:0007669"/>
    <property type="project" value="UniProtKB-UniRule"/>
</dbReference>
<feature type="binding site" evidence="9">
    <location>
        <begin position="178"/>
        <end position="185"/>
    </location>
    <ligand>
        <name>ATP</name>
        <dbReference type="ChEBI" id="CHEBI:30616"/>
    </ligand>
</feature>
<evidence type="ECO:0000256" key="8">
    <source>
        <dbReference type="ARBA" id="ARBA00023163"/>
    </source>
</evidence>
<dbReference type="HAMAP" id="MF_01821">
    <property type="entry name" value="Helicase_RapA"/>
    <property type="match status" value="1"/>
</dbReference>
<dbReference type="InterPro" id="IPR000330">
    <property type="entry name" value="SNF2_N"/>
</dbReference>
<keyword evidence="5 9" id="KW-0805">Transcription regulation</keyword>
<keyword evidence="6 9" id="KW-0238">DNA-binding</keyword>
<dbReference type="PANTHER" id="PTHR45766">
    <property type="entry name" value="DNA ANNEALING HELICASE AND ENDONUCLEASE ZRANB3 FAMILY MEMBER"/>
    <property type="match status" value="1"/>
</dbReference>
<dbReference type="InterPro" id="IPR014001">
    <property type="entry name" value="Helicase_ATP-bd"/>
</dbReference>
<evidence type="ECO:0000256" key="6">
    <source>
        <dbReference type="ARBA" id="ARBA00023125"/>
    </source>
</evidence>
<evidence type="ECO:0000313" key="13">
    <source>
        <dbReference type="Proteomes" id="UP001108027"/>
    </source>
</evidence>
<dbReference type="CDD" id="cd18793">
    <property type="entry name" value="SF2_C_SNF"/>
    <property type="match status" value="1"/>
</dbReference>
<dbReference type="Pfam" id="PF12137">
    <property type="entry name" value="RapA_C"/>
    <property type="match status" value="1"/>
</dbReference>
<dbReference type="Gene3D" id="3.30.360.80">
    <property type="match status" value="1"/>
</dbReference>
<keyword evidence="2 9" id="KW-0378">Hydrolase</keyword>
<evidence type="ECO:0000259" key="10">
    <source>
        <dbReference type="PROSITE" id="PS51192"/>
    </source>
</evidence>
<dbReference type="InterPro" id="IPR049730">
    <property type="entry name" value="SNF2/RAD54-like_C"/>
</dbReference>
<evidence type="ECO:0000256" key="3">
    <source>
        <dbReference type="ARBA" id="ARBA00022806"/>
    </source>
</evidence>
<gene>
    <name evidence="9 12" type="primary">rapA</name>
    <name evidence="12" type="ORF">LL252_01905</name>
</gene>
<name>A0A9Q3UK46_9GAMM</name>
<evidence type="ECO:0000313" key="12">
    <source>
        <dbReference type="EMBL" id="MCC4307313.1"/>
    </source>
</evidence>
<dbReference type="Gene3D" id="2.30.30.140">
    <property type="match status" value="1"/>
</dbReference>
<dbReference type="Pfam" id="PF00271">
    <property type="entry name" value="Helicase_C"/>
    <property type="match status" value="1"/>
</dbReference>
<dbReference type="InterPro" id="IPR022737">
    <property type="entry name" value="RapA_C"/>
</dbReference>
<evidence type="ECO:0000256" key="2">
    <source>
        <dbReference type="ARBA" id="ARBA00022801"/>
    </source>
</evidence>
<dbReference type="AlphaFoldDB" id="A0A9Q3UK46"/>
<dbReference type="Proteomes" id="UP001108027">
    <property type="component" value="Unassembled WGS sequence"/>
</dbReference>
<dbReference type="InterPro" id="IPR038718">
    <property type="entry name" value="SNF2-like_sf"/>
</dbReference>
<reference evidence="12" key="1">
    <citation type="submission" date="2021-10" db="EMBL/GenBank/DDBJ databases">
        <title>The diversity and Nitrogen Metabolism of Culturable Nitrate-Utilizing Bacteria Within the Oxygen Minimum Zone of the Changjiang (Yangtze River)Estuary.</title>
        <authorList>
            <person name="Zhang D."/>
            <person name="Zheng J."/>
            <person name="Liu S."/>
            <person name="He W."/>
        </authorList>
    </citation>
    <scope>NUCLEOTIDE SEQUENCE</scope>
    <source>
        <strain evidence="12">FXH-223</strain>
    </source>
</reference>
<feature type="domain" description="Helicase ATP-binding" evidence="10">
    <location>
        <begin position="165"/>
        <end position="358"/>
    </location>
</feature>
<dbReference type="Gene3D" id="2.30.30.930">
    <property type="match status" value="1"/>
</dbReference>
<dbReference type="EMBL" id="JAJGNA010000001">
    <property type="protein sequence ID" value="MCC4307313.1"/>
    <property type="molecule type" value="Genomic_DNA"/>
</dbReference>
<evidence type="ECO:0000256" key="9">
    <source>
        <dbReference type="HAMAP-Rule" id="MF_01821"/>
    </source>
</evidence>
<proteinExistence type="inferred from homology"/>
<dbReference type="InterPro" id="IPR023949">
    <property type="entry name" value="Helicase_RapA"/>
</dbReference>
<comment type="similarity">
    <text evidence="9">Belongs to the SNF2/RAD54 helicase family. RapA subfamily.</text>
</comment>
<dbReference type="InterPro" id="IPR040765">
    <property type="entry name" value="Tudor_1_RapA"/>
</dbReference>
<keyword evidence="8 9" id="KW-0804">Transcription</keyword>
<dbReference type="PROSITE" id="PS51192">
    <property type="entry name" value="HELICASE_ATP_BIND_1"/>
    <property type="match status" value="1"/>
</dbReference>
<dbReference type="PANTHER" id="PTHR45766:SF6">
    <property type="entry name" value="SWI_SNF-RELATED MATRIX-ASSOCIATED ACTIN-DEPENDENT REGULATOR OF CHROMATIN SUBFAMILY A-LIKE PROTEIN 1"/>
    <property type="match status" value="1"/>
</dbReference>
<keyword evidence="4 9" id="KW-0067">ATP-binding</keyword>
<organism evidence="12 13">
    <name type="scientific">Alloalcanivorax marinus</name>
    <dbReference type="NCBI Taxonomy" id="1177169"/>
    <lineage>
        <taxon>Bacteria</taxon>
        <taxon>Pseudomonadati</taxon>
        <taxon>Pseudomonadota</taxon>
        <taxon>Gammaproteobacteria</taxon>
        <taxon>Oceanospirillales</taxon>
        <taxon>Alcanivoracaceae</taxon>
        <taxon>Alloalcanivorax</taxon>
    </lineage>
</organism>
<dbReference type="InterPro" id="IPR027417">
    <property type="entry name" value="P-loop_NTPase"/>
</dbReference>
<comment type="function">
    <text evidence="9">Transcription regulator that activates transcription by stimulating RNA polymerase (RNAP) recycling in case of stress conditions such as supercoiled DNA or high salt concentrations. Probably acts by releasing the RNAP, when it is trapped or immobilized on tightly supercoiled DNA. Does not activate transcription on linear DNA. Probably not involved in DNA repair.</text>
</comment>
<evidence type="ECO:0000256" key="1">
    <source>
        <dbReference type="ARBA" id="ARBA00022741"/>
    </source>
</evidence>
<keyword evidence="1 9" id="KW-0547">Nucleotide-binding</keyword>
<comment type="caution">
    <text evidence="12">The sequence shown here is derived from an EMBL/GenBank/DDBJ whole genome shotgun (WGS) entry which is preliminary data.</text>
</comment>
<dbReference type="NCBIfam" id="NF003426">
    <property type="entry name" value="PRK04914.1"/>
    <property type="match status" value="1"/>
</dbReference>
<keyword evidence="3 9" id="KW-0347">Helicase</keyword>
<dbReference type="Pfam" id="PF00176">
    <property type="entry name" value="SNF2-rel_dom"/>
    <property type="match status" value="1"/>
</dbReference>
<dbReference type="CDD" id="cd18011">
    <property type="entry name" value="DEXDc_RapA"/>
    <property type="match status" value="1"/>
</dbReference>
<dbReference type="GO" id="GO:0016817">
    <property type="term" value="F:hydrolase activity, acting on acid anhydrides"/>
    <property type="evidence" value="ECO:0007669"/>
    <property type="project" value="InterPro"/>
</dbReference>
<dbReference type="RefSeq" id="WP_228232533.1">
    <property type="nucleotide sequence ID" value="NZ_JAJGNA010000001.1"/>
</dbReference>
<dbReference type="GO" id="GO:0003677">
    <property type="term" value="F:DNA binding"/>
    <property type="evidence" value="ECO:0007669"/>
    <property type="project" value="UniProtKB-KW"/>
</dbReference>
<evidence type="ECO:0000256" key="4">
    <source>
        <dbReference type="ARBA" id="ARBA00022840"/>
    </source>
</evidence>
<dbReference type="GO" id="GO:0006355">
    <property type="term" value="P:regulation of DNA-templated transcription"/>
    <property type="evidence" value="ECO:0007669"/>
    <property type="project" value="UniProtKB-UniRule"/>
</dbReference>
<dbReference type="InterPro" id="IPR001650">
    <property type="entry name" value="Helicase_C-like"/>
</dbReference>
<dbReference type="Gene3D" id="6.10.140.1500">
    <property type="match status" value="1"/>
</dbReference>
<evidence type="ECO:0000256" key="7">
    <source>
        <dbReference type="ARBA" id="ARBA00023159"/>
    </source>
</evidence>
<dbReference type="Gene3D" id="3.40.50.10810">
    <property type="entry name" value="Tandem AAA-ATPase domain"/>
    <property type="match status" value="1"/>
</dbReference>
<dbReference type="Pfam" id="PF18339">
    <property type="entry name" value="Tudor_1_RapA"/>
    <property type="match status" value="1"/>
</dbReference>
<keyword evidence="7 9" id="KW-0010">Activator</keyword>
<dbReference type="Gene3D" id="6.10.140.2230">
    <property type="match status" value="1"/>
</dbReference>
<evidence type="ECO:0000259" key="11">
    <source>
        <dbReference type="PROSITE" id="PS51194"/>
    </source>
</evidence>
<protein>
    <recommendedName>
        <fullName evidence="9">RNA polymerase-associated protein RapA</fullName>
        <ecNumber evidence="9">3.6.4.-</ecNumber>
    </recommendedName>
    <alternativeName>
        <fullName evidence="9">ATP-dependent helicase HepA</fullName>
    </alternativeName>
</protein>
<evidence type="ECO:0000256" key="5">
    <source>
        <dbReference type="ARBA" id="ARBA00023015"/>
    </source>
</evidence>
<dbReference type="Pfam" id="PF18337">
    <property type="entry name" value="Tudor_RapA"/>
    <property type="match status" value="1"/>
</dbReference>
<dbReference type="InterPro" id="IPR040766">
    <property type="entry name" value="Tudor_2_RapA"/>
</dbReference>
<dbReference type="SMART" id="SM00490">
    <property type="entry name" value="HELICc"/>
    <property type="match status" value="1"/>
</dbReference>
<comment type="subunit">
    <text evidence="9">Interacts with the RNAP. Has a higher affinity for the core RNAP than for the holoenzyme. Its ATPase activity is stimulated by binding to RNAP.</text>
</comment>